<dbReference type="SUPFAM" id="SSF63570">
    <property type="entry name" value="PABC (PABP) domain"/>
    <property type="match status" value="1"/>
</dbReference>
<dbReference type="SMART" id="SM00517">
    <property type="entry name" value="PolyA"/>
    <property type="match status" value="1"/>
</dbReference>
<proteinExistence type="inferred from homology"/>
<dbReference type="CDD" id="cd12380">
    <property type="entry name" value="RRM3_I_PABPs"/>
    <property type="match status" value="1"/>
</dbReference>
<evidence type="ECO:0000256" key="2">
    <source>
        <dbReference type="ARBA" id="ARBA00022737"/>
    </source>
</evidence>
<keyword evidence="2" id="KW-0677">Repeat</keyword>
<name>A0A671KDL2_9TELE</name>
<dbReference type="InterPro" id="IPR012677">
    <property type="entry name" value="Nucleotide-bd_a/b_plait_sf"/>
</dbReference>
<feature type="domain" description="RRM" evidence="5">
    <location>
        <begin position="159"/>
        <end position="248"/>
    </location>
</feature>
<keyword evidence="8" id="KW-1185">Reference proteome</keyword>
<dbReference type="Proteomes" id="UP000472260">
    <property type="component" value="Unassembled WGS sequence"/>
</dbReference>
<feature type="domain" description="RRM" evidence="5">
    <location>
        <begin position="11"/>
        <end position="88"/>
    </location>
</feature>
<reference evidence="7" key="2">
    <citation type="submission" date="2025-09" db="UniProtKB">
        <authorList>
            <consortium name="Ensembl"/>
        </authorList>
    </citation>
    <scope>IDENTIFICATION</scope>
</reference>
<dbReference type="InterPro" id="IPR000504">
    <property type="entry name" value="RRM_dom"/>
</dbReference>
<dbReference type="Gene3D" id="1.10.1900.10">
    <property type="entry name" value="c-terminal domain of poly(a) binding protein"/>
    <property type="match status" value="1"/>
</dbReference>
<dbReference type="PANTHER" id="PTHR24012">
    <property type="entry name" value="RNA BINDING PROTEIN"/>
    <property type="match status" value="1"/>
</dbReference>
<dbReference type="Pfam" id="PF00658">
    <property type="entry name" value="MLLE"/>
    <property type="match status" value="1"/>
</dbReference>
<dbReference type="InterPro" id="IPR036053">
    <property type="entry name" value="PABP-dom"/>
</dbReference>
<dbReference type="SUPFAM" id="SSF54928">
    <property type="entry name" value="RNA-binding domain, RBD"/>
    <property type="match status" value="2"/>
</dbReference>
<feature type="domain" description="RRM" evidence="5">
    <location>
        <begin position="79"/>
        <end position="168"/>
    </location>
</feature>
<evidence type="ECO:0008006" key="9">
    <source>
        <dbReference type="Google" id="ProtNLM"/>
    </source>
</evidence>
<dbReference type="InterPro" id="IPR035979">
    <property type="entry name" value="RBD_domain_sf"/>
</dbReference>
<dbReference type="FunFam" id="1.10.1900.10:FF:000001">
    <property type="entry name" value="Polyadenylate-binding protein"/>
    <property type="match status" value="1"/>
</dbReference>
<keyword evidence="3 4" id="KW-0694">RNA-binding</keyword>
<comment type="similarity">
    <text evidence="1">Belongs to the polyadenylate-binding protein type-1 family.</text>
</comment>
<evidence type="ECO:0000256" key="4">
    <source>
        <dbReference type="PROSITE-ProRule" id="PRU00176"/>
    </source>
</evidence>
<sequence length="508" mass="56282">MNPSAPSYPMASLYVGDLHSDVTEAMLYEKFSPAGPILSIRVCRDMMTRRSLGYAYVNFQQPADGELTLNFNSYFQQGVNLYVKNLDDGLDDERLRKEFAPFGTITSAKVRTSQGPALSIRVMTDDSGKSRGFGFVSFERHEDAQRAVDEMNGKELNGKQVYVGRAQKKGERQTELKRKFEQMKQDRMTRYQVCVLNFSFVQVMMEGGRSKGFGFVCFSSPEEATKAVTEMNGRIVATKPLYVALAQRKEERQAHLTSQYMQRMATVRAVPNPVLNPYQPAPPSGYFMAAIPQAQNRAAYYPTSQLAQLRPSPRWATQGVRPQHFQSMPNAVRPSGPRPQAFGAMRPANQVPRVITPQRMAMGPRPTAAGAATGTAQVRGVPQYKYAPGVRNPQQHMPTQPQVPMQQPAVHVQGQEPLTASMLAAAPPQEQKQMLGERLFPLIQNMHPSLAGKITGMLLEIDNSELLHMLESPESLRSKVDEAVAVLQAHQAKEAAQKSVPSTAVPAV</sequence>
<dbReference type="Gene3D" id="3.30.70.330">
    <property type="match status" value="3"/>
</dbReference>
<feature type="domain" description="PABC" evidence="6">
    <location>
        <begin position="415"/>
        <end position="492"/>
    </location>
</feature>
<dbReference type="PROSITE" id="PS51309">
    <property type="entry name" value="PABC"/>
    <property type="match status" value="1"/>
</dbReference>
<accession>A0A671KDL2</accession>
<evidence type="ECO:0000259" key="6">
    <source>
        <dbReference type="PROSITE" id="PS51309"/>
    </source>
</evidence>
<dbReference type="Ensembl" id="ENSSANT00000005388.1">
    <property type="protein sequence ID" value="ENSSANP00000005014.1"/>
    <property type="gene ID" value="ENSSANG00000002721.1"/>
</dbReference>
<evidence type="ECO:0000256" key="1">
    <source>
        <dbReference type="ARBA" id="ARBA00008557"/>
    </source>
</evidence>
<dbReference type="PROSITE" id="PS50102">
    <property type="entry name" value="RRM"/>
    <property type="match status" value="3"/>
</dbReference>
<dbReference type="Pfam" id="PF00076">
    <property type="entry name" value="RRM_1"/>
    <property type="match status" value="3"/>
</dbReference>
<evidence type="ECO:0000313" key="8">
    <source>
        <dbReference type="Proteomes" id="UP000472260"/>
    </source>
</evidence>
<dbReference type="SMART" id="SM00360">
    <property type="entry name" value="RRM"/>
    <property type="match status" value="3"/>
</dbReference>
<dbReference type="InterPro" id="IPR002004">
    <property type="entry name" value="PABP_HYD_C"/>
</dbReference>
<dbReference type="AlphaFoldDB" id="A0A671KDL2"/>
<organism evidence="7 8">
    <name type="scientific">Sinocyclocheilus anshuiensis</name>
    <dbReference type="NCBI Taxonomy" id="1608454"/>
    <lineage>
        <taxon>Eukaryota</taxon>
        <taxon>Metazoa</taxon>
        <taxon>Chordata</taxon>
        <taxon>Craniata</taxon>
        <taxon>Vertebrata</taxon>
        <taxon>Euteleostomi</taxon>
        <taxon>Actinopterygii</taxon>
        <taxon>Neopterygii</taxon>
        <taxon>Teleostei</taxon>
        <taxon>Ostariophysi</taxon>
        <taxon>Cypriniformes</taxon>
        <taxon>Cyprinidae</taxon>
        <taxon>Cyprininae</taxon>
        <taxon>Sinocyclocheilus</taxon>
    </lineage>
</organism>
<evidence type="ECO:0000256" key="3">
    <source>
        <dbReference type="ARBA" id="ARBA00022884"/>
    </source>
</evidence>
<reference evidence="7" key="1">
    <citation type="submission" date="2025-08" db="UniProtKB">
        <authorList>
            <consortium name="Ensembl"/>
        </authorList>
    </citation>
    <scope>IDENTIFICATION</scope>
</reference>
<evidence type="ECO:0000313" key="7">
    <source>
        <dbReference type="Ensembl" id="ENSSANP00000005014.1"/>
    </source>
</evidence>
<evidence type="ECO:0000259" key="5">
    <source>
        <dbReference type="PROSITE" id="PS50102"/>
    </source>
</evidence>
<dbReference type="GO" id="GO:0003723">
    <property type="term" value="F:RNA binding"/>
    <property type="evidence" value="ECO:0007669"/>
    <property type="project" value="UniProtKB-UniRule"/>
</dbReference>
<protein>
    <recommendedName>
        <fullName evidence="9">Polyadenylate-binding protein</fullName>
    </recommendedName>
</protein>